<dbReference type="EMBL" id="SDPN01000033">
    <property type="protein sequence ID" value="RXZ68077.1"/>
    <property type="molecule type" value="Genomic_DNA"/>
</dbReference>
<dbReference type="OrthoDB" id="4484751at2"/>
<evidence type="ECO:0000313" key="8">
    <source>
        <dbReference type="EMBL" id="RXZ68077.1"/>
    </source>
</evidence>
<dbReference type="PROSITE" id="PS50850">
    <property type="entry name" value="MFS"/>
    <property type="match status" value="1"/>
</dbReference>
<dbReference type="Pfam" id="PF07690">
    <property type="entry name" value="MFS_1"/>
    <property type="match status" value="1"/>
</dbReference>
<dbReference type="PANTHER" id="PTHR42718">
    <property type="entry name" value="MAJOR FACILITATOR SUPERFAMILY MULTIDRUG TRANSPORTER MFSC"/>
    <property type="match status" value="1"/>
</dbReference>
<feature type="transmembrane region" description="Helical" evidence="6">
    <location>
        <begin position="440"/>
        <end position="466"/>
    </location>
</feature>
<evidence type="ECO:0000256" key="2">
    <source>
        <dbReference type="ARBA" id="ARBA00022448"/>
    </source>
</evidence>
<dbReference type="InterPro" id="IPR036259">
    <property type="entry name" value="MFS_trans_sf"/>
</dbReference>
<evidence type="ECO:0000256" key="5">
    <source>
        <dbReference type="ARBA" id="ARBA00023136"/>
    </source>
</evidence>
<feature type="transmembrane region" description="Helical" evidence="6">
    <location>
        <begin position="57"/>
        <end position="75"/>
    </location>
</feature>
<dbReference type="RefSeq" id="WP_129521718.1">
    <property type="nucleotide sequence ID" value="NZ_SDPN01000033.1"/>
</dbReference>
<keyword evidence="3 6" id="KW-0812">Transmembrane</keyword>
<accession>A0A4Q2KTL3</accession>
<dbReference type="GO" id="GO:0022857">
    <property type="term" value="F:transmembrane transporter activity"/>
    <property type="evidence" value="ECO:0007669"/>
    <property type="project" value="InterPro"/>
</dbReference>
<dbReference type="PANTHER" id="PTHR42718:SF9">
    <property type="entry name" value="MAJOR FACILITATOR SUPERFAMILY MULTIDRUG TRANSPORTER MFSC"/>
    <property type="match status" value="1"/>
</dbReference>
<feature type="transmembrane region" description="Helical" evidence="6">
    <location>
        <begin position="311"/>
        <end position="335"/>
    </location>
</feature>
<evidence type="ECO:0000259" key="7">
    <source>
        <dbReference type="PROSITE" id="PS50850"/>
    </source>
</evidence>
<feature type="transmembrane region" description="Helical" evidence="6">
    <location>
        <begin position="87"/>
        <end position="106"/>
    </location>
</feature>
<protein>
    <submittedName>
        <fullName evidence="8">MFS transporter</fullName>
    </submittedName>
</protein>
<sequence length="489" mass="49809">MTNEQQPGSTAEIRRSRPQLLIATLALAVMLSAFESSMVYVALPSLLGVFNVGADQIAWTVTAYLLVSASSAALGGRLGDLYGRRRVLIIVCVLAGLGSIVSVIGGGLFMLILGRAIQGTAGAVFGLAFGLAREHLPSNRVPVAVSTIGGSALLAGAAGGLVAGAMLQGFGWHSIFYFSAAFAIFTVVVSLIVLPRDTGTRTKVQLDLVGAVLMPVAVSAILLAVSLVQSVGAASITFIGLLLFAVAALVGWVAWELRVKHPIVNIRLFRHRSVAVPMSSAFLVALGPAGGAAIVLQIIQQYPTTAEGGLGLSPAVAGGLGAVAAFIAFGLSPAGGIIARKYGARSVYILAASLMTFPLLLVMFFLGSFWITMVAVLLVTIGNALGVGAIANVLFDSVSAANSSEITGTSTTVTSIGLSAATAIAGVVLAFYAAPTTGLISGTGFVVALGYMTLIGVLSVILAAFIPKRSISEHPIEGFELVTNLPGTA</sequence>
<keyword evidence="5 6" id="KW-0472">Membrane</keyword>
<dbReference type="Proteomes" id="UP000293865">
    <property type="component" value="Unassembled WGS sequence"/>
</dbReference>
<feature type="transmembrane region" description="Helical" evidence="6">
    <location>
        <begin position="112"/>
        <end position="131"/>
    </location>
</feature>
<keyword evidence="2" id="KW-0813">Transport</keyword>
<dbReference type="Gene3D" id="1.20.1720.10">
    <property type="entry name" value="Multidrug resistance protein D"/>
    <property type="match status" value="1"/>
</dbReference>
<feature type="transmembrane region" description="Helical" evidence="6">
    <location>
        <begin position="234"/>
        <end position="255"/>
    </location>
</feature>
<dbReference type="GO" id="GO:0005886">
    <property type="term" value="C:plasma membrane"/>
    <property type="evidence" value="ECO:0007669"/>
    <property type="project" value="UniProtKB-SubCell"/>
</dbReference>
<evidence type="ECO:0000256" key="6">
    <source>
        <dbReference type="SAM" id="Phobius"/>
    </source>
</evidence>
<dbReference type="AlphaFoldDB" id="A0A4Q2KTL3"/>
<evidence type="ECO:0000313" key="9">
    <source>
        <dbReference type="Proteomes" id="UP000293865"/>
    </source>
</evidence>
<feature type="transmembrane region" description="Helical" evidence="6">
    <location>
        <begin position="373"/>
        <end position="395"/>
    </location>
</feature>
<proteinExistence type="predicted"/>
<evidence type="ECO:0000256" key="3">
    <source>
        <dbReference type="ARBA" id="ARBA00022692"/>
    </source>
</evidence>
<feature type="transmembrane region" description="Helical" evidence="6">
    <location>
        <begin position="416"/>
        <end position="434"/>
    </location>
</feature>
<dbReference type="InterPro" id="IPR011701">
    <property type="entry name" value="MFS"/>
</dbReference>
<feature type="domain" description="Major facilitator superfamily (MFS) profile" evidence="7">
    <location>
        <begin position="21"/>
        <end position="471"/>
    </location>
</feature>
<feature type="transmembrane region" description="Helical" evidence="6">
    <location>
        <begin position="276"/>
        <end position="299"/>
    </location>
</feature>
<feature type="transmembrane region" description="Helical" evidence="6">
    <location>
        <begin position="206"/>
        <end position="228"/>
    </location>
</feature>
<reference evidence="8 9" key="1">
    <citation type="submission" date="2019-01" db="EMBL/GenBank/DDBJ databases">
        <title>Agromyces.</title>
        <authorList>
            <person name="Li J."/>
        </authorList>
    </citation>
    <scope>NUCLEOTIDE SEQUENCE [LARGE SCALE GENOMIC DNA]</scope>
    <source>
        <strain evidence="8 9">DSM 15934</strain>
    </source>
</reference>
<name>A0A4Q2KTL3_9MICO</name>
<feature type="transmembrane region" description="Helical" evidence="6">
    <location>
        <begin position="347"/>
        <end position="367"/>
    </location>
</feature>
<evidence type="ECO:0000256" key="1">
    <source>
        <dbReference type="ARBA" id="ARBA00004651"/>
    </source>
</evidence>
<comment type="caution">
    <text evidence="8">The sequence shown here is derived from an EMBL/GenBank/DDBJ whole genome shotgun (WGS) entry which is preliminary data.</text>
</comment>
<keyword evidence="9" id="KW-1185">Reference proteome</keyword>
<dbReference type="InterPro" id="IPR020846">
    <property type="entry name" value="MFS_dom"/>
</dbReference>
<gene>
    <name evidence="8" type="ORF">ESP51_15075</name>
</gene>
<keyword evidence="4 6" id="KW-1133">Transmembrane helix</keyword>
<dbReference type="PRINTS" id="PR01036">
    <property type="entry name" value="TCRTETB"/>
</dbReference>
<organism evidence="8 9">
    <name type="scientific">Agromyces albus</name>
    <dbReference type="NCBI Taxonomy" id="205332"/>
    <lineage>
        <taxon>Bacteria</taxon>
        <taxon>Bacillati</taxon>
        <taxon>Actinomycetota</taxon>
        <taxon>Actinomycetes</taxon>
        <taxon>Micrococcales</taxon>
        <taxon>Microbacteriaceae</taxon>
        <taxon>Agromyces</taxon>
    </lineage>
</organism>
<dbReference type="SUPFAM" id="SSF103473">
    <property type="entry name" value="MFS general substrate transporter"/>
    <property type="match status" value="1"/>
</dbReference>
<dbReference type="Gene3D" id="1.20.1250.20">
    <property type="entry name" value="MFS general substrate transporter like domains"/>
    <property type="match status" value="1"/>
</dbReference>
<comment type="subcellular location">
    <subcellularLocation>
        <location evidence="1">Cell membrane</location>
        <topology evidence="1">Multi-pass membrane protein</topology>
    </subcellularLocation>
</comment>
<feature type="transmembrane region" description="Helical" evidence="6">
    <location>
        <begin position="143"/>
        <end position="163"/>
    </location>
</feature>
<evidence type="ECO:0000256" key="4">
    <source>
        <dbReference type="ARBA" id="ARBA00022989"/>
    </source>
</evidence>
<feature type="transmembrane region" description="Helical" evidence="6">
    <location>
        <begin position="20"/>
        <end position="42"/>
    </location>
</feature>
<feature type="transmembrane region" description="Helical" evidence="6">
    <location>
        <begin position="175"/>
        <end position="194"/>
    </location>
</feature>